<comment type="caution">
    <text evidence="1">The sequence shown here is derived from an EMBL/GenBank/DDBJ whole genome shotgun (WGS) entry which is preliminary data.</text>
</comment>
<dbReference type="AlphaFoldDB" id="A0AAE0ND45"/>
<gene>
    <name evidence="1" type="ORF">B0T24DRAFT_161400</name>
</gene>
<sequence length="186" mass="21331">MKKPYYRIFEAFLSPIIGFPWPGCLLSSSLYHANIRRTKPGHYGRNSAPILLPTLLLILQIATRIPKIPSVGVSRCFFFRYNTGDVENQSVLNLGAKVADVSHRAATLEVYRRKYHAELHEFRTEMREGFKELALKQESLASQPEVEIELAFKSLTSELEVKIAEFTSAQEKWLAEFGSEQQKYFT</sequence>
<evidence type="ECO:0000313" key="1">
    <source>
        <dbReference type="EMBL" id="KAK3379542.1"/>
    </source>
</evidence>
<dbReference type="EMBL" id="JAULSN010000002">
    <property type="protein sequence ID" value="KAK3379542.1"/>
    <property type="molecule type" value="Genomic_DNA"/>
</dbReference>
<evidence type="ECO:0000313" key="2">
    <source>
        <dbReference type="Proteomes" id="UP001287356"/>
    </source>
</evidence>
<organism evidence="1 2">
    <name type="scientific">Lasiosphaeria ovina</name>
    <dbReference type="NCBI Taxonomy" id="92902"/>
    <lineage>
        <taxon>Eukaryota</taxon>
        <taxon>Fungi</taxon>
        <taxon>Dikarya</taxon>
        <taxon>Ascomycota</taxon>
        <taxon>Pezizomycotina</taxon>
        <taxon>Sordariomycetes</taxon>
        <taxon>Sordariomycetidae</taxon>
        <taxon>Sordariales</taxon>
        <taxon>Lasiosphaeriaceae</taxon>
        <taxon>Lasiosphaeria</taxon>
    </lineage>
</organism>
<keyword evidence="2" id="KW-1185">Reference proteome</keyword>
<protein>
    <submittedName>
        <fullName evidence="1">Uncharacterized protein</fullName>
    </submittedName>
</protein>
<dbReference type="Proteomes" id="UP001287356">
    <property type="component" value="Unassembled WGS sequence"/>
</dbReference>
<reference evidence="1" key="1">
    <citation type="journal article" date="2023" name="Mol. Phylogenet. Evol.">
        <title>Genome-scale phylogeny and comparative genomics of the fungal order Sordariales.</title>
        <authorList>
            <person name="Hensen N."/>
            <person name="Bonometti L."/>
            <person name="Westerberg I."/>
            <person name="Brannstrom I.O."/>
            <person name="Guillou S."/>
            <person name="Cros-Aarteil S."/>
            <person name="Calhoun S."/>
            <person name="Haridas S."/>
            <person name="Kuo A."/>
            <person name="Mondo S."/>
            <person name="Pangilinan J."/>
            <person name="Riley R."/>
            <person name="LaButti K."/>
            <person name="Andreopoulos B."/>
            <person name="Lipzen A."/>
            <person name="Chen C."/>
            <person name="Yan M."/>
            <person name="Daum C."/>
            <person name="Ng V."/>
            <person name="Clum A."/>
            <person name="Steindorff A."/>
            <person name="Ohm R.A."/>
            <person name="Martin F."/>
            <person name="Silar P."/>
            <person name="Natvig D.O."/>
            <person name="Lalanne C."/>
            <person name="Gautier V."/>
            <person name="Ament-Velasquez S.L."/>
            <person name="Kruys A."/>
            <person name="Hutchinson M.I."/>
            <person name="Powell A.J."/>
            <person name="Barry K."/>
            <person name="Miller A.N."/>
            <person name="Grigoriev I.V."/>
            <person name="Debuchy R."/>
            <person name="Gladieux P."/>
            <person name="Hiltunen Thoren M."/>
            <person name="Johannesson H."/>
        </authorList>
    </citation>
    <scope>NUCLEOTIDE SEQUENCE</scope>
    <source>
        <strain evidence="1">CBS 958.72</strain>
    </source>
</reference>
<name>A0AAE0ND45_9PEZI</name>
<proteinExistence type="predicted"/>
<reference evidence="1" key="2">
    <citation type="submission" date="2023-06" db="EMBL/GenBank/DDBJ databases">
        <authorList>
            <consortium name="Lawrence Berkeley National Laboratory"/>
            <person name="Haridas S."/>
            <person name="Hensen N."/>
            <person name="Bonometti L."/>
            <person name="Westerberg I."/>
            <person name="Brannstrom I.O."/>
            <person name="Guillou S."/>
            <person name="Cros-Aarteil S."/>
            <person name="Calhoun S."/>
            <person name="Kuo A."/>
            <person name="Mondo S."/>
            <person name="Pangilinan J."/>
            <person name="Riley R."/>
            <person name="Labutti K."/>
            <person name="Andreopoulos B."/>
            <person name="Lipzen A."/>
            <person name="Chen C."/>
            <person name="Yanf M."/>
            <person name="Daum C."/>
            <person name="Ng V."/>
            <person name="Clum A."/>
            <person name="Steindorff A."/>
            <person name="Ohm R."/>
            <person name="Martin F."/>
            <person name="Silar P."/>
            <person name="Natvig D."/>
            <person name="Lalanne C."/>
            <person name="Gautier V."/>
            <person name="Ament-Velasquez S.L."/>
            <person name="Kruys A."/>
            <person name="Hutchinson M.I."/>
            <person name="Powell A.J."/>
            <person name="Barry K."/>
            <person name="Miller A.N."/>
            <person name="Grigoriev I.V."/>
            <person name="Debuchy R."/>
            <person name="Gladieux P."/>
            <person name="Thoren M.H."/>
            <person name="Johannesson H."/>
        </authorList>
    </citation>
    <scope>NUCLEOTIDE SEQUENCE</scope>
    <source>
        <strain evidence="1">CBS 958.72</strain>
    </source>
</reference>
<accession>A0AAE0ND45</accession>